<evidence type="ECO:0000256" key="17">
    <source>
        <dbReference type="ARBA" id="ARBA00023004"/>
    </source>
</evidence>
<evidence type="ECO:0000256" key="3">
    <source>
        <dbReference type="ARBA" id="ARBA00004991"/>
    </source>
</evidence>
<evidence type="ECO:0000256" key="10">
    <source>
        <dbReference type="ARBA" id="ARBA00022723"/>
    </source>
</evidence>
<feature type="binding site" evidence="22">
    <location>
        <position position="303"/>
    </location>
    <ligand>
        <name>Zn(2+)</name>
        <dbReference type="ChEBI" id="CHEBI:29105"/>
        <label>1</label>
    </ligand>
</feature>
<sequence length="353" mass="40983">MIETDSYLLSEVAKHDSAEDAWVVLDGQVFDITKFIYDHPGGGEILMEHLGKDIGQVFIDKDIHEHSVTALNMLSRYAIGTVRGYRPNAKQSTSDYIKSKKAEEKNKENKKSEPLDSSLLNLVDTSKPMVPQLKLLEGENYQKWIHSQTGLKNIIIFDNSFLELFTRWPWWYIFVLWIPVITATFTYSLMQEKSTLLYSSSIFGLGLLSWGFVEYLLHRFVFHLNTSSYWGNFFHFFIHGIHHLTPFDASRLTFPPVFSILIGIGFYKLFGSNLFTVECHKTGLPWALYGGIACGYMLYDTVHYYFHHDNLPWVPNFMKQIKTNHLNHHYKDDYTNFGVTSPIFDYIFGTYKA</sequence>
<evidence type="ECO:0000256" key="12">
    <source>
        <dbReference type="ARBA" id="ARBA00022832"/>
    </source>
</evidence>
<evidence type="ECO:0000256" key="23">
    <source>
        <dbReference type="PIRSR" id="PIRSR005149-50"/>
    </source>
</evidence>
<comment type="subcellular location">
    <subcellularLocation>
        <location evidence="2">Endoplasmic reticulum membrane</location>
        <topology evidence="2">Multi-pass membrane protein</topology>
    </subcellularLocation>
</comment>
<comment type="function">
    <text evidence="21">Catalyzes stereospecific hydroxylation of free fatty acids at the C-2 position to produce (R)-2-hydroxy fatty acids, which are building blocks of sphingolipids and glycosphingolipids common in neural tissue and epidermis. Plays an essential role in the synthesis of galactosphingolipids of the myelin sheath. Responsible for the synthesis of sphingolipids and glycosphingolipids involved in the formation of epidermal lamellar bodies critical for skin permeability barrier. Participates in the synthesis of glycosphingolipids and a fraction of type II wax diesters in sebaceous gland, specifically regulating hair follicle homeostasis. Involved in the synthesis of sphingolipids of plasma membrane rafts, controlling lipid raft mobility and trafficking of raft-associated proteins.</text>
</comment>
<evidence type="ECO:0000256" key="25">
    <source>
        <dbReference type="SAM" id="Phobius"/>
    </source>
</evidence>
<proteinExistence type="inferred from homology"/>
<evidence type="ECO:0000256" key="15">
    <source>
        <dbReference type="ARBA" id="ARBA00022989"/>
    </source>
</evidence>
<dbReference type="PANTHER" id="PTHR12863">
    <property type="entry name" value="FATTY ACID HYDROXYLASE"/>
    <property type="match status" value="1"/>
</dbReference>
<dbReference type="GO" id="GO:0005789">
    <property type="term" value="C:endoplasmic reticulum membrane"/>
    <property type="evidence" value="ECO:0007669"/>
    <property type="project" value="UniProtKB-SubCell"/>
</dbReference>
<dbReference type="AlphaFoldDB" id="A0A8J4V1V9"/>
<evidence type="ECO:0000256" key="21">
    <source>
        <dbReference type="PIRNR" id="PIRNR005149"/>
    </source>
</evidence>
<feature type="transmembrane region" description="Helical" evidence="25">
    <location>
        <begin position="196"/>
        <end position="217"/>
    </location>
</feature>
<feature type="binding site" evidence="22">
    <location>
        <position position="325"/>
    </location>
    <ligand>
        <name>Zn(2+)</name>
        <dbReference type="ChEBI" id="CHEBI:29105"/>
        <label>1</label>
    </ligand>
</feature>
<organism evidence="27 28">
    <name type="scientific">Polysphondylium violaceum</name>
    <dbReference type="NCBI Taxonomy" id="133409"/>
    <lineage>
        <taxon>Eukaryota</taxon>
        <taxon>Amoebozoa</taxon>
        <taxon>Evosea</taxon>
        <taxon>Eumycetozoa</taxon>
        <taxon>Dictyostelia</taxon>
        <taxon>Dictyosteliales</taxon>
        <taxon>Dictyosteliaceae</taxon>
        <taxon>Polysphondylium</taxon>
    </lineage>
</organism>
<keyword evidence="15 25" id="KW-1133">Transmembrane helix</keyword>
<keyword evidence="17 21" id="KW-0408">Iron</keyword>
<keyword evidence="20 21" id="KW-0275">Fatty acid biosynthesis</keyword>
<dbReference type="FunFam" id="3.10.120.10:FF:000007">
    <property type="entry name" value="Sulfite oxidase, mitochondrial"/>
    <property type="match status" value="1"/>
</dbReference>
<evidence type="ECO:0000256" key="7">
    <source>
        <dbReference type="ARBA" id="ARBA00022516"/>
    </source>
</evidence>
<evidence type="ECO:0000256" key="2">
    <source>
        <dbReference type="ARBA" id="ARBA00004477"/>
    </source>
</evidence>
<keyword evidence="7 21" id="KW-0444">Lipid biosynthesis</keyword>
<evidence type="ECO:0000256" key="4">
    <source>
        <dbReference type="ARBA" id="ARBA00005189"/>
    </source>
</evidence>
<comment type="similarity">
    <text evidence="5 21">Belongs to the sterol desaturase family. SCS7 subfamily.</text>
</comment>
<comment type="caution">
    <text evidence="27">The sequence shown here is derived from an EMBL/GenBank/DDBJ whole genome shotgun (WGS) entry which is preliminary data.</text>
</comment>
<feature type="binding site" evidence="22">
    <location>
        <position position="223"/>
    </location>
    <ligand>
        <name>Zn(2+)</name>
        <dbReference type="ChEBI" id="CHEBI:29105"/>
        <label>1</label>
    </ligand>
</feature>
<keyword evidence="16 21" id="KW-0560">Oxidoreductase</keyword>
<evidence type="ECO:0000256" key="5">
    <source>
        <dbReference type="ARBA" id="ARBA00005747"/>
    </source>
</evidence>
<feature type="transmembrane region" description="Helical" evidence="25">
    <location>
        <begin position="170"/>
        <end position="190"/>
    </location>
</feature>
<gene>
    <name evidence="27" type="ORF">CYY_007833</name>
</gene>
<feature type="binding site" description="axial binding residue" evidence="23">
    <location>
        <position position="66"/>
    </location>
    <ligand>
        <name>heme</name>
        <dbReference type="ChEBI" id="CHEBI:30413"/>
    </ligand>
    <ligandPart>
        <name>Fe</name>
        <dbReference type="ChEBI" id="CHEBI:18248"/>
    </ligandPart>
</feature>
<evidence type="ECO:0000256" key="1">
    <source>
        <dbReference type="ARBA" id="ARBA00001962"/>
    </source>
</evidence>
<feature type="binding site" evidence="22">
    <location>
        <position position="243"/>
    </location>
    <ligand>
        <name>Zn(2+)</name>
        <dbReference type="ChEBI" id="CHEBI:29105"/>
        <label>1</label>
    </ligand>
</feature>
<keyword evidence="14" id="KW-0813">Transport</keyword>
<dbReference type="PANTHER" id="PTHR12863:SF1">
    <property type="entry name" value="FATTY ACID 2-HYDROXYLASE"/>
    <property type="match status" value="1"/>
</dbReference>
<feature type="binding site" evidence="22">
    <location>
        <position position="307"/>
    </location>
    <ligand>
        <name>Zn(2+)</name>
        <dbReference type="ChEBI" id="CHEBI:29105"/>
        <label>1</label>
    </ligand>
</feature>
<dbReference type="GO" id="GO:0006633">
    <property type="term" value="P:fatty acid biosynthetic process"/>
    <property type="evidence" value="ECO:0007669"/>
    <property type="project" value="UniProtKB-KW"/>
</dbReference>
<feature type="region of interest" description="Disordered" evidence="24">
    <location>
        <begin position="88"/>
        <end position="113"/>
    </location>
</feature>
<evidence type="ECO:0000256" key="9">
    <source>
        <dbReference type="ARBA" id="ARBA00022692"/>
    </source>
</evidence>
<dbReference type="Gene3D" id="3.10.120.10">
    <property type="entry name" value="Cytochrome b5-like heme/steroid binding domain"/>
    <property type="match status" value="1"/>
</dbReference>
<evidence type="ECO:0000313" key="27">
    <source>
        <dbReference type="EMBL" id="KAF2070847.1"/>
    </source>
</evidence>
<protein>
    <recommendedName>
        <fullName evidence="21">Fatty acid 2-hydroxylase</fullName>
        <ecNumber evidence="21">1.-.-.-</ecNumber>
    </recommendedName>
</protein>
<dbReference type="GO" id="GO:0020037">
    <property type="term" value="F:heme binding"/>
    <property type="evidence" value="ECO:0007669"/>
    <property type="project" value="InterPro"/>
</dbReference>
<evidence type="ECO:0000256" key="11">
    <source>
        <dbReference type="ARBA" id="ARBA00022824"/>
    </source>
</evidence>
<dbReference type="GO" id="GO:0005506">
    <property type="term" value="F:iron ion binding"/>
    <property type="evidence" value="ECO:0007669"/>
    <property type="project" value="UniProtKB-UniRule"/>
</dbReference>
<name>A0A8J4V1V9_9MYCE</name>
<evidence type="ECO:0000256" key="16">
    <source>
        <dbReference type="ARBA" id="ARBA00023002"/>
    </source>
</evidence>
<evidence type="ECO:0000256" key="6">
    <source>
        <dbReference type="ARBA" id="ARBA00009295"/>
    </source>
</evidence>
<evidence type="ECO:0000313" key="28">
    <source>
        <dbReference type="Proteomes" id="UP000695562"/>
    </source>
</evidence>
<dbReference type="PIRSF" id="PIRSF005149">
    <property type="entry name" value="IPC-B_HD"/>
    <property type="match status" value="1"/>
</dbReference>
<keyword evidence="14" id="KW-0249">Electron transport</keyword>
<dbReference type="OrthoDB" id="260519at2759"/>
<evidence type="ECO:0000256" key="22">
    <source>
        <dbReference type="PIRSR" id="PIRSR005149-1"/>
    </source>
</evidence>
<evidence type="ECO:0000256" key="14">
    <source>
        <dbReference type="ARBA" id="ARBA00022982"/>
    </source>
</evidence>
<feature type="binding site" evidence="22">
    <location>
        <position position="328"/>
    </location>
    <ligand>
        <name>Zn(2+)</name>
        <dbReference type="ChEBI" id="CHEBI:29105"/>
        <label>1</label>
    </ligand>
</feature>
<dbReference type="Pfam" id="PF04116">
    <property type="entry name" value="FA_hydroxylase"/>
    <property type="match status" value="1"/>
</dbReference>
<dbReference type="GO" id="GO:0080132">
    <property type="term" value="F:fatty acid 2-hydroxylase activity"/>
    <property type="evidence" value="ECO:0007669"/>
    <property type="project" value="InterPro"/>
</dbReference>
<feature type="binding site" evidence="22">
    <location>
        <position position="329"/>
    </location>
    <ligand>
        <name>Zn(2+)</name>
        <dbReference type="ChEBI" id="CHEBI:29105"/>
        <label>1</label>
    </ligand>
</feature>
<dbReference type="InterPro" id="IPR001199">
    <property type="entry name" value="Cyt_B5-like_heme/steroid-bd"/>
</dbReference>
<reference evidence="27" key="1">
    <citation type="submission" date="2020-01" db="EMBL/GenBank/DDBJ databases">
        <title>Development of genomics and gene disruption for Polysphondylium violaceum indicates a role for the polyketide synthase stlB in stalk morphogenesis.</title>
        <authorList>
            <person name="Narita B."/>
            <person name="Kawabe Y."/>
            <person name="Kin K."/>
            <person name="Saito T."/>
            <person name="Gibbs R."/>
            <person name="Kuspa A."/>
            <person name="Muzny D."/>
            <person name="Queller D."/>
            <person name="Richards S."/>
            <person name="Strassman J."/>
            <person name="Sucgang R."/>
            <person name="Worley K."/>
            <person name="Schaap P."/>
        </authorList>
    </citation>
    <scope>NUCLEOTIDE SEQUENCE</scope>
    <source>
        <strain evidence="27">QSvi11</strain>
    </source>
</reference>
<keyword evidence="18 21" id="KW-0443">Lipid metabolism</keyword>
<comment type="pathway">
    <text evidence="3">Sphingolipid metabolism.</text>
</comment>
<dbReference type="SMART" id="SM01117">
    <property type="entry name" value="Cyt-b5"/>
    <property type="match status" value="1"/>
</dbReference>
<evidence type="ECO:0000259" key="26">
    <source>
        <dbReference type="PROSITE" id="PS50255"/>
    </source>
</evidence>
<dbReference type="SUPFAM" id="SSF55856">
    <property type="entry name" value="Cytochrome b5-like heme/steroid binding domain"/>
    <property type="match status" value="1"/>
</dbReference>
<evidence type="ECO:0000256" key="20">
    <source>
        <dbReference type="ARBA" id="ARBA00023160"/>
    </source>
</evidence>
<feature type="domain" description="Cytochrome b5 heme-binding" evidence="26">
    <location>
        <begin position="4"/>
        <end position="83"/>
    </location>
</feature>
<dbReference type="PROSITE" id="PS00191">
    <property type="entry name" value="CYTOCHROME_B5_1"/>
    <property type="match status" value="1"/>
</dbReference>
<evidence type="ECO:0000256" key="18">
    <source>
        <dbReference type="ARBA" id="ARBA00023098"/>
    </source>
</evidence>
<keyword evidence="13 22" id="KW-0862">Zinc</keyword>
<evidence type="ECO:0000256" key="24">
    <source>
        <dbReference type="SAM" id="MobiDB-lite"/>
    </source>
</evidence>
<dbReference type="InterPro" id="IPR018506">
    <property type="entry name" value="Cyt_B5_heme-BS"/>
</dbReference>
<evidence type="ECO:0000256" key="8">
    <source>
        <dbReference type="ARBA" id="ARBA00022617"/>
    </source>
</evidence>
<evidence type="ECO:0000256" key="19">
    <source>
        <dbReference type="ARBA" id="ARBA00023136"/>
    </source>
</evidence>
<dbReference type="InterPro" id="IPR006694">
    <property type="entry name" value="Fatty_acid_hydroxylase"/>
</dbReference>
<keyword evidence="28" id="KW-1185">Reference proteome</keyword>
<dbReference type="PROSITE" id="PS50255">
    <property type="entry name" value="CYTOCHROME_B5_2"/>
    <property type="match status" value="1"/>
</dbReference>
<feature type="compositionally biased region" description="Basic and acidic residues" evidence="24">
    <location>
        <begin position="97"/>
        <end position="113"/>
    </location>
</feature>
<dbReference type="Proteomes" id="UP000695562">
    <property type="component" value="Unassembled WGS sequence"/>
</dbReference>
<keyword evidence="19 21" id="KW-0472">Membrane</keyword>
<keyword evidence="8 23" id="KW-0349">Heme</keyword>
<dbReference type="InterPro" id="IPR014430">
    <property type="entry name" value="Scs7"/>
</dbReference>
<dbReference type="EC" id="1.-.-.-" evidence="21"/>
<dbReference type="EMBL" id="AJWJ01000440">
    <property type="protein sequence ID" value="KAF2070847.1"/>
    <property type="molecule type" value="Genomic_DNA"/>
</dbReference>
<dbReference type="Pfam" id="PF00173">
    <property type="entry name" value="Cyt-b5"/>
    <property type="match status" value="1"/>
</dbReference>
<comment type="cofactor">
    <cofactor evidence="1 23">
        <name>Fe cation</name>
        <dbReference type="ChEBI" id="CHEBI:24875"/>
    </cofactor>
</comment>
<keyword evidence="12 21" id="KW-0276">Fatty acid metabolism</keyword>
<comment type="cofactor">
    <cofactor evidence="21 22">
        <name>Zn(2+)</name>
        <dbReference type="ChEBI" id="CHEBI:29105"/>
    </cofactor>
    <text evidence="21 22">Binds 2 Zn(2+) ions per subunit that likely form a catalytic dimetal center.</text>
</comment>
<keyword evidence="11 21" id="KW-0256">Endoplasmic reticulum</keyword>
<feature type="transmembrane region" description="Helical" evidence="25">
    <location>
        <begin position="257"/>
        <end position="275"/>
    </location>
</feature>
<accession>A0A8J4V1V9</accession>
<feature type="binding site" evidence="22">
    <location>
        <position position="242"/>
    </location>
    <ligand>
        <name>Zn(2+)</name>
        <dbReference type="ChEBI" id="CHEBI:29105"/>
        <label>1</label>
    </ligand>
</feature>
<keyword evidence="10 21" id="KW-0479">Metal-binding</keyword>
<comment type="similarity">
    <text evidence="6">Belongs to the fatty acid desaturase type 1 family.</text>
</comment>
<feature type="binding site" description="axial binding residue" evidence="23">
    <location>
        <position position="39"/>
    </location>
    <ligand>
        <name>heme</name>
        <dbReference type="ChEBI" id="CHEBI:30413"/>
    </ligand>
    <ligandPart>
        <name>Fe</name>
        <dbReference type="ChEBI" id="CHEBI:18248"/>
    </ligandPart>
</feature>
<keyword evidence="9 25" id="KW-0812">Transmembrane</keyword>
<feature type="transmembrane region" description="Helical" evidence="25">
    <location>
        <begin position="287"/>
        <end position="306"/>
    </location>
</feature>
<dbReference type="PRINTS" id="PR00363">
    <property type="entry name" value="CYTOCHROMEB5"/>
</dbReference>
<dbReference type="InterPro" id="IPR036400">
    <property type="entry name" value="Cyt_B5-like_heme/steroid_sf"/>
</dbReference>
<feature type="binding site" evidence="22">
    <location>
        <position position="218"/>
    </location>
    <ligand>
        <name>Zn(2+)</name>
        <dbReference type="ChEBI" id="CHEBI:29105"/>
        <label>1</label>
    </ligand>
</feature>
<feature type="binding site" evidence="22">
    <location>
        <position position="239"/>
    </location>
    <ligand>
        <name>Zn(2+)</name>
        <dbReference type="ChEBI" id="CHEBI:29105"/>
        <label>1</label>
    </ligand>
</feature>
<evidence type="ECO:0000256" key="13">
    <source>
        <dbReference type="ARBA" id="ARBA00022833"/>
    </source>
</evidence>
<comment type="pathway">
    <text evidence="4">Lipid metabolism.</text>
</comment>